<gene>
    <name evidence="2" type="ORF">EYC84_006538</name>
</gene>
<dbReference type="EMBL" id="VICG01000001">
    <property type="protein sequence ID" value="KAA8576412.1"/>
    <property type="molecule type" value="Genomic_DNA"/>
</dbReference>
<dbReference type="InterPro" id="IPR027974">
    <property type="entry name" value="DUF4470"/>
</dbReference>
<feature type="domain" description="DUF4470" evidence="1">
    <location>
        <begin position="17"/>
        <end position="119"/>
    </location>
</feature>
<dbReference type="VEuPathDB" id="FungiDB:MFRU_065g00080"/>
<name>A0A5M9K8M3_MONFR</name>
<sequence>MFNFSCVPTKGALSFYPIGNTPAVNFLEYHATKSTEETTDILLLACGDPRSILYSLFCEGKPGEENFSFTCCDLEPAILARNILLFSLIIDNTASYGSQSPDDKAKVGSIWNLFYHFLVPQDVFRLAIDQSTKLLSLSETPEKWAESPYSRIYFLSLETLEEIRKVWEKYAIQRSKTDQQKYEAPMRWEISKIYREIFQEDDGGCRTYSAGIHWLKGQLRGWGAIQGYWKTGVVAGNKDDIKALGAGGKGFLNPTFAVSVISERSILDRSCDPLSSYHVAKVFDNPASKPQVLEDLAASAKKDFADWCKAFADYVAAGSVVVDFYVGDAVTLSHELASIGHIGVTSVLPRLYTKPWSAKPLLLDGPGASILPTTFEIIDTSNIVDYYGHLNILAATIPLLSRTSSSVLYTESLRVSAHETQNHLKAALLMDVNVASLLLGLTPLGHIMGYTTHNNHGEDMLQKVSPGEYRTRLPWRFPSLGDHHANFSSTETIKIGIEATELSKLCFDLYLKMFSIENPKNDNSLGTQPLLSHQICNCYSRLNTSGFMPGALSRAYGAASYSYVTLVVPRRDLNILFQPYSPSQPGIHISIFNLEDNNENLFFSIDGFFGTLGPQTNPDLCGEFTEDPAGWMGTSDLCLSCPVPSHILQGKWHIGLCITNDRIGRNYFGTLGSKMMLSAAPGKNAERVTISKVPPNISIGRLQQIPAMEKLSIENEFTKTAISIRATIINESVSLQATYCFSVGTEETKALQKAAFVTLSDVTPCSILLNIGEFSHRLVFPYPIDGAKATTKIARKSLWIQVNVPVAPALKNGGYDSNPFPIVTSQNQQPAVWALPRINLATLSRVNSNRKEWLRFINYQICSDREMRKPCTETVSTESFPIYYVAPSEHILWKRIMPSAVESCRRNWNHKASCEYRKAQAPLSTEPWASPICKCGEGKDVEEFPKGKLMKLFQDWSTRIALPLLSAVSYVEAMGPPGPPQIFSP</sequence>
<dbReference type="Pfam" id="PF14737">
    <property type="entry name" value="DUF4470"/>
    <property type="match status" value="1"/>
</dbReference>
<proteinExistence type="predicted"/>
<keyword evidence="3" id="KW-1185">Reference proteome</keyword>
<evidence type="ECO:0000313" key="3">
    <source>
        <dbReference type="Proteomes" id="UP000322873"/>
    </source>
</evidence>
<dbReference type="AlphaFoldDB" id="A0A5M9K8M3"/>
<comment type="caution">
    <text evidence="2">The sequence shown here is derived from an EMBL/GenBank/DDBJ whole genome shotgun (WGS) entry which is preliminary data.</text>
</comment>
<organism evidence="2 3">
    <name type="scientific">Monilinia fructicola</name>
    <name type="common">Brown rot fungus</name>
    <name type="synonym">Ciboria fructicola</name>
    <dbReference type="NCBI Taxonomy" id="38448"/>
    <lineage>
        <taxon>Eukaryota</taxon>
        <taxon>Fungi</taxon>
        <taxon>Dikarya</taxon>
        <taxon>Ascomycota</taxon>
        <taxon>Pezizomycotina</taxon>
        <taxon>Leotiomycetes</taxon>
        <taxon>Helotiales</taxon>
        <taxon>Sclerotiniaceae</taxon>
        <taxon>Monilinia</taxon>
    </lineage>
</organism>
<dbReference type="Proteomes" id="UP000322873">
    <property type="component" value="Unassembled WGS sequence"/>
</dbReference>
<evidence type="ECO:0000313" key="2">
    <source>
        <dbReference type="EMBL" id="KAA8576412.1"/>
    </source>
</evidence>
<accession>A0A5M9K8M3</accession>
<evidence type="ECO:0000259" key="1">
    <source>
        <dbReference type="Pfam" id="PF14737"/>
    </source>
</evidence>
<protein>
    <recommendedName>
        <fullName evidence="1">DUF4470 domain-containing protein</fullName>
    </recommendedName>
</protein>
<dbReference type="VEuPathDB" id="FungiDB:MFRU_009g02780"/>
<reference evidence="2 3" key="1">
    <citation type="submission" date="2019-06" db="EMBL/GenBank/DDBJ databases">
        <title>Genome Sequence of the Brown Rot Fungal Pathogen Monilinia fructicola.</title>
        <authorList>
            <person name="De Miccolis Angelini R.M."/>
            <person name="Landi L."/>
            <person name="Abate D."/>
            <person name="Pollastro S."/>
            <person name="Romanazzi G."/>
            <person name="Faretra F."/>
        </authorList>
    </citation>
    <scope>NUCLEOTIDE SEQUENCE [LARGE SCALE GENOMIC DNA]</scope>
    <source>
        <strain evidence="2 3">Mfrc123</strain>
    </source>
</reference>